<evidence type="ECO:0000256" key="1">
    <source>
        <dbReference type="SAM" id="MobiDB-lite"/>
    </source>
</evidence>
<dbReference type="OrthoDB" id="425681at2759"/>
<feature type="compositionally biased region" description="Basic and acidic residues" evidence="1">
    <location>
        <begin position="68"/>
        <end position="78"/>
    </location>
</feature>
<name>A0A4C2ABR6_EUMVA</name>
<dbReference type="EMBL" id="BGZK01003110">
    <property type="protein sequence ID" value="GBP98291.1"/>
    <property type="molecule type" value="Genomic_DNA"/>
</dbReference>
<dbReference type="Proteomes" id="UP000299102">
    <property type="component" value="Unassembled WGS sequence"/>
</dbReference>
<proteinExistence type="predicted"/>
<organism evidence="2 3">
    <name type="scientific">Eumeta variegata</name>
    <name type="common">Bagworm moth</name>
    <name type="synonym">Eumeta japonica</name>
    <dbReference type="NCBI Taxonomy" id="151549"/>
    <lineage>
        <taxon>Eukaryota</taxon>
        <taxon>Metazoa</taxon>
        <taxon>Ecdysozoa</taxon>
        <taxon>Arthropoda</taxon>
        <taxon>Hexapoda</taxon>
        <taxon>Insecta</taxon>
        <taxon>Pterygota</taxon>
        <taxon>Neoptera</taxon>
        <taxon>Endopterygota</taxon>
        <taxon>Lepidoptera</taxon>
        <taxon>Glossata</taxon>
        <taxon>Ditrysia</taxon>
        <taxon>Tineoidea</taxon>
        <taxon>Psychidae</taxon>
        <taxon>Oiketicinae</taxon>
        <taxon>Eumeta</taxon>
    </lineage>
</organism>
<protein>
    <submittedName>
        <fullName evidence="2">Uncharacterized protein</fullName>
    </submittedName>
</protein>
<reference evidence="2 3" key="1">
    <citation type="journal article" date="2019" name="Commun. Biol.">
        <title>The bagworm genome reveals a unique fibroin gene that provides high tensile strength.</title>
        <authorList>
            <person name="Kono N."/>
            <person name="Nakamura H."/>
            <person name="Ohtoshi R."/>
            <person name="Tomita M."/>
            <person name="Numata K."/>
            <person name="Arakawa K."/>
        </authorList>
    </citation>
    <scope>NUCLEOTIDE SEQUENCE [LARGE SCALE GENOMIC DNA]</scope>
</reference>
<evidence type="ECO:0000313" key="2">
    <source>
        <dbReference type="EMBL" id="GBP98291.1"/>
    </source>
</evidence>
<feature type="region of interest" description="Disordered" evidence="1">
    <location>
        <begin position="44"/>
        <end position="78"/>
    </location>
</feature>
<keyword evidence="3" id="KW-1185">Reference proteome</keyword>
<evidence type="ECO:0000313" key="3">
    <source>
        <dbReference type="Proteomes" id="UP000299102"/>
    </source>
</evidence>
<comment type="caution">
    <text evidence="2">The sequence shown here is derived from an EMBL/GenBank/DDBJ whole genome shotgun (WGS) entry which is preliminary data.</text>
</comment>
<accession>A0A4C2ABR6</accession>
<gene>
    <name evidence="2" type="ORF">EVAR_66047_1</name>
</gene>
<sequence>MYSICIEGERVEQVEQFVFLGSLFTNEDVMVEMIDEHDRDIERYETSEATSGGGQRRTRFSASGRPRAPRENCLKKYN</sequence>
<dbReference type="AlphaFoldDB" id="A0A4C2ABR6"/>